<accession>A0ABT3B647</accession>
<name>A0ABT3B647_9CYAN</name>
<dbReference type="Proteomes" id="UP001526143">
    <property type="component" value="Unassembled WGS sequence"/>
</dbReference>
<dbReference type="EMBL" id="JAOWRF010000326">
    <property type="protein sequence ID" value="MCV3216369.1"/>
    <property type="molecule type" value="Genomic_DNA"/>
</dbReference>
<sequence>MHWDTVRSPLVVGWIEVCTYEGSAIALILDTCKIKQERSLFFYVD</sequence>
<comment type="caution">
    <text evidence="1">The sequence shown here is derived from an EMBL/GenBank/DDBJ whole genome shotgun (WGS) entry which is preliminary data.</text>
</comment>
<dbReference type="RefSeq" id="WP_263748020.1">
    <property type="nucleotide sequence ID" value="NZ_JAOWRF010000326.1"/>
</dbReference>
<proteinExistence type="predicted"/>
<keyword evidence="2" id="KW-1185">Reference proteome</keyword>
<organism evidence="1 2">
    <name type="scientific">Plectonema radiosum NIES-515</name>
    <dbReference type="NCBI Taxonomy" id="2986073"/>
    <lineage>
        <taxon>Bacteria</taxon>
        <taxon>Bacillati</taxon>
        <taxon>Cyanobacteriota</taxon>
        <taxon>Cyanophyceae</taxon>
        <taxon>Oscillatoriophycideae</taxon>
        <taxon>Oscillatoriales</taxon>
        <taxon>Microcoleaceae</taxon>
        <taxon>Plectonema</taxon>
    </lineage>
</organism>
<gene>
    <name evidence="1" type="ORF">OGM63_23130</name>
</gene>
<reference evidence="1 2" key="1">
    <citation type="submission" date="2022-10" db="EMBL/GenBank/DDBJ databases">
        <title>Identification of biosynthetic pathway for the production of the potent trypsin inhibitor radiosumin.</title>
        <authorList>
            <person name="Fewer D.P."/>
            <person name="Delbaje E."/>
            <person name="Ouyang X."/>
            <person name="Agostino P.D."/>
            <person name="Wahlsten M."/>
            <person name="Jokela J."/>
            <person name="Permi P."/>
            <person name="Haapaniemi E."/>
            <person name="Koistinen H."/>
        </authorList>
    </citation>
    <scope>NUCLEOTIDE SEQUENCE [LARGE SCALE GENOMIC DNA]</scope>
    <source>
        <strain evidence="1 2">NIES-515</strain>
    </source>
</reference>
<evidence type="ECO:0000313" key="2">
    <source>
        <dbReference type="Proteomes" id="UP001526143"/>
    </source>
</evidence>
<protein>
    <submittedName>
        <fullName evidence="1">Uncharacterized protein</fullName>
    </submittedName>
</protein>
<evidence type="ECO:0000313" key="1">
    <source>
        <dbReference type="EMBL" id="MCV3216369.1"/>
    </source>
</evidence>